<organism evidence="2 3">
    <name type="scientific">Basidiobolus meristosporus CBS 931.73</name>
    <dbReference type="NCBI Taxonomy" id="1314790"/>
    <lineage>
        <taxon>Eukaryota</taxon>
        <taxon>Fungi</taxon>
        <taxon>Fungi incertae sedis</taxon>
        <taxon>Zoopagomycota</taxon>
        <taxon>Entomophthoromycotina</taxon>
        <taxon>Basidiobolomycetes</taxon>
        <taxon>Basidiobolales</taxon>
        <taxon>Basidiobolaceae</taxon>
        <taxon>Basidiobolus</taxon>
    </lineage>
</organism>
<dbReference type="AlphaFoldDB" id="A0A1Y1XVI3"/>
<dbReference type="InterPro" id="IPR036915">
    <property type="entry name" value="Cyclin-like_sf"/>
</dbReference>
<keyword evidence="3" id="KW-1185">Reference proteome</keyword>
<evidence type="ECO:0000313" key="3">
    <source>
        <dbReference type="Proteomes" id="UP000193498"/>
    </source>
</evidence>
<feature type="region of interest" description="Disordered" evidence="1">
    <location>
        <begin position="269"/>
        <end position="299"/>
    </location>
</feature>
<dbReference type="EMBL" id="MCFE01000424">
    <property type="protein sequence ID" value="ORX89759.1"/>
    <property type="molecule type" value="Genomic_DNA"/>
</dbReference>
<dbReference type="GO" id="GO:0016538">
    <property type="term" value="F:cyclin-dependent protein serine/threonine kinase regulator activity"/>
    <property type="evidence" value="ECO:0007669"/>
    <property type="project" value="TreeGrafter"/>
</dbReference>
<dbReference type="GO" id="GO:0019901">
    <property type="term" value="F:protein kinase binding"/>
    <property type="evidence" value="ECO:0007669"/>
    <property type="project" value="InterPro"/>
</dbReference>
<dbReference type="PANTHER" id="PTHR15615">
    <property type="match status" value="1"/>
</dbReference>
<dbReference type="GO" id="GO:0000307">
    <property type="term" value="C:cyclin-dependent protein kinase holoenzyme complex"/>
    <property type="evidence" value="ECO:0007669"/>
    <property type="project" value="TreeGrafter"/>
</dbReference>
<dbReference type="Proteomes" id="UP000193498">
    <property type="component" value="Unassembled WGS sequence"/>
</dbReference>
<dbReference type="PANTHER" id="PTHR15615:SF94">
    <property type="entry name" value="PHO85 CYCLIN-6-RELATED"/>
    <property type="match status" value="1"/>
</dbReference>
<accession>A0A1Y1XVI3</accession>
<evidence type="ECO:0000313" key="2">
    <source>
        <dbReference type="EMBL" id="ORX89759.1"/>
    </source>
</evidence>
<feature type="compositionally biased region" description="Polar residues" evidence="1">
    <location>
        <begin position="278"/>
        <end position="299"/>
    </location>
</feature>
<dbReference type="Gene3D" id="1.10.472.10">
    <property type="entry name" value="Cyclin-like"/>
    <property type="match status" value="1"/>
</dbReference>
<dbReference type="OrthoDB" id="1060854at2759"/>
<dbReference type="STRING" id="1314790.A0A1Y1XVI3"/>
<name>A0A1Y1XVI3_9FUNG</name>
<protein>
    <submittedName>
        <fullName evidence="2">Cyclin-domain-containing protein</fullName>
    </submittedName>
</protein>
<gene>
    <name evidence="2" type="ORF">K493DRAFT_318482</name>
</gene>
<reference evidence="2 3" key="1">
    <citation type="submission" date="2016-07" db="EMBL/GenBank/DDBJ databases">
        <title>Pervasive Adenine N6-methylation of Active Genes in Fungi.</title>
        <authorList>
            <consortium name="DOE Joint Genome Institute"/>
            <person name="Mondo S.J."/>
            <person name="Dannebaum R.O."/>
            <person name="Kuo R.C."/>
            <person name="Labutti K."/>
            <person name="Haridas S."/>
            <person name="Kuo A."/>
            <person name="Salamov A."/>
            <person name="Ahrendt S.R."/>
            <person name="Lipzen A."/>
            <person name="Sullivan W."/>
            <person name="Andreopoulos W.B."/>
            <person name="Clum A."/>
            <person name="Lindquist E."/>
            <person name="Daum C."/>
            <person name="Ramamoorthy G.K."/>
            <person name="Gryganskyi A."/>
            <person name="Culley D."/>
            <person name="Magnuson J.K."/>
            <person name="James T.Y."/>
            <person name="O'Malley M.A."/>
            <person name="Stajich J.E."/>
            <person name="Spatafora J.W."/>
            <person name="Visel A."/>
            <person name="Grigoriev I.V."/>
        </authorList>
    </citation>
    <scope>NUCLEOTIDE SEQUENCE [LARGE SCALE GENOMIC DNA]</scope>
    <source>
        <strain evidence="2 3">CBS 931.73</strain>
    </source>
</reference>
<dbReference type="Pfam" id="PF08613">
    <property type="entry name" value="Cyclin"/>
    <property type="match status" value="1"/>
</dbReference>
<proteinExistence type="predicted"/>
<dbReference type="CDD" id="cd20558">
    <property type="entry name" value="CYCLIN_ScPCL7-like"/>
    <property type="match status" value="1"/>
</dbReference>
<dbReference type="InParanoid" id="A0A1Y1XVI3"/>
<dbReference type="SUPFAM" id="SSF47954">
    <property type="entry name" value="Cyclin-like"/>
    <property type="match status" value="1"/>
</dbReference>
<dbReference type="GO" id="GO:0005634">
    <property type="term" value="C:nucleus"/>
    <property type="evidence" value="ECO:0007669"/>
    <property type="project" value="TreeGrafter"/>
</dbReference>
<comment type="caution">
    <text evidence="2">The sequence shown here is derived from an EMBL/GenBank/DDBJ whole genome shotgun (WGS) entry which is preliminary data.</text>
</comment>
<sequence>MQSFDFAAHPVSETVALLAEYLTSIAQQNDSNIVHLYDPATNAPYCPAYTPFHARGVPSIDIQAYLTRILKYCSCSNDCLIAIMVYFDRLTRGMGAKGPRKFAVDSYNVHRLVIVAIMVATKFFSDVFYTNVRYSKVGGLSVSELNFLEMQFLALHEFNVHINPSELQRYADALLNNISPVASPAPAPAPKASETELARFTAPDTQPATMQTWTPPSTPTPSGESTPIIVNSNEFKNACHLSKSFSSADITIPVKKSFVESRIGTIPRSTPTRADLTSHYSSSVPLKSQPRSSARSRVVSTEMGKSIDLLFKKSSIQSGRTYDSNLSNILGTNTSRNVHALKSW</sequence>
<dbReference type="InterPro" id="IPR013922">
    <property type="entry name" value="Cyclin_PHO80-like"/>
</dbReference>
<evidence type="ECO:0000256" key="1">
    <source>
        <dbReference type="SAM" id="MobiDB-lite"/>
    </source>
</evidence>